<dbReference type="PROSITE" id="PS00688">
    <property type="entry name" value="SIGMA54_INTERACT_3"/>
    <property type="match status" value="1"/>
</dbReference>
<dbReference type="Pfam" id="PF25601">
    <property type="entry name" value="AAA_lid_14"/>
    <property type="match status" value="1"/>
</dbReference>
<dbReference type="Gene3D" id="1.10.10.60">
    <property type="entry name" value="Homeodomain-like"/>
    <property type="match status" value="1"/>
</dbReference>
<dbReference type="PANTHER" id="PTHR32071:SF74">
    <property type="entry name" value="TRANSCRIPTIONAL ACTIVATOR ROCR"/>
    <property type="match status" value="1"/>
</dbReference>
<evidence type="ECO:0000259" key="6">
    <source>
        <dbReference type="PROSITE" id="PS50045"/>
    </source>
</evidence>
<keyword evidence="3" id="KW-0805">Transcription regulation</keyword>
<evidence type="ECO:0000256" key="5">
    <source>
        <dbReference type="ARBA" id="ARBA00023163"/>
    </source>
</evidence>
<gene>
    <name evidence="7" type="ORF">Ami103574_06955</name>
</gene>
<feature type="domain" description="Sigma-54 factor interaction" evidence="6">
    <location>
        <begin position="145"/>
        <end position="373"/>
    </location>
</feature>
<dbReference type="GO" id="GO:0003677">
    <property type="term" value="F:DNA binding"/>
    <property type="evidence" value="ECO:0007669"/>
    <property type="project" value="UniProtKB-KW"/>
</dbReference>
<organism evidence="7 8">
    <name type="scientific">Aminipila butyrica</name>
    <dbReference type="NCBI Taxonomy" id="433296"/>
    <lineage>
        <taxon>Bacteria</taxon>
        <taxon>Bacillati</taxon>
        <taxon>Bacillota</taxon>
        <taxon>Clostridia</taxon>
        <taxon>Peptostreptococcales</taxon>
        <taxon>Anaerovoracaceae</taxon>
        <taxon>Aminipila</taxon>
    </lineage>
</organism>
<evidence type="ECO:0000256" key="4">
    <source>
        <dbReference type="ARBA" id="ARBA00023125"/>
    </source>
</evidence>
<dbReference type="InterPro" id="IPR025944">
    <property type="entry name" value="Sigma_54_int_dom_CS"/>
</dbReference>
<dbReference type="GO" id="GO:0006355">
    <property type="term" value="P:regulation of DNA-templated transcription"/>
    <property type="evidence" value="ECO:0007669"/>
    <property type="project" value="InterPro"/>
</dbReference>
<dbReference type="Gene3D" id="3.40.50.300">
    <property type="entry name" value="P-loop containing nucleotide triphosphate hydrolases"/>
    <property type="match status" value="1"/>
</dbReference>
<dbReference type="InterPro" id="IPR002078">
    <property type="entry name" value="Sigma_54_int"/>
</dbReference>
<keyword evidence="1" id="KW-0547">Nucleotide-binding</keyword>
<evidence type="ECO:0000313" key="7">
    <source>
        <dbReference type="EMBL" id="QIB69074.1"/>
    </source>
</evidence>
<dbReference type="Proteomes" id="UP000466848">
    <property type="component" value="Chromosome"/>
</dbReference>
<dbReference type="InterPro" id="IPR027417">
    <property type="entry name" value="P-loop_NTPase"/>
</dbReference>
<name>A0A858BWG6_9FIRM</name>
<evidence type="ECO:0000313" key="8">
    <source>
        <dbReference type="Proteomes" id="UP000466848"/>
    </source>
</evidence>
<dbReference type="SMART" id="SM00382">
    <property type="entry name" value="AAA"/>
    <property type="match status" value="1"/>
</dbReference>
<dbReference type="RefSeq" id="WP_163066003.1">
    <property type="nucleotide sequence ID" value="NZ_CP048649.1"/>
</dbReference>
<dbReference type="KEGG" id="abut:Ami103574_06955"/>
<proteinExistence type="predicted"/>
<evidence type="ECO:0000256" key="1">
    <source>
        <dbReference type="ARBA" id="ARBA00022741"/>
    </source>
</evidence>
<dbReference type="InterPro" id="IPR025943">
    <property type="entry name" value="Sigma_54_int_dom_ATP-bd_2"/>
</dbReference>
<reference evidence="7 8" key="1">
    <citation type="submission" date="2020-02" db="EMBL/GenBank/DDBJ databases">
        <authorList>
            <person name="Kim Y.B."/>
            <person name="Roh S.W."/>
        </authorList>
    </citation>
    <scope>NUCLEOTIDE SEQUENCE [LARGE SCALE GENOMIC DNA]</scope>
    <source>
        <strain evidence="7 8">DSM 103574</strain>
    </source>
</reference>
<evidence type="ECO:0000256" key="3">
    <source>
        <dbReference type="ARBA" id="ARBA00023015"/>
    </source>
</evidence>
<accession>A0A858BWG6</accession>
<keyword evidence="2" id="KW-0067">ATP-binding</keyword>
<dbReference type="InterPro" id="IPR003593">
    <property type="entry name" value="AAA+_ATPase"/>
</dbReference>
<evidence type="ECO:0000256" key="2">
    <source>
        <dbReference type="ARBA" id="ARBA00022840"/>
    </source>
</evidence>
<protein>
    <submittedName>
        <fullName evidence="7">AAA domain-containing protein</fullName>
    </submittedName>
</protein>
<keyword evidence="8" id="KW-1185">Reference proteome</keyword>
<dbReference type="PROSITE" id="PS00676">
    <property type="entry name" value="SIGMA54_INTERACT_2"/>
    <property type="match status" value="1"/>
</dbReference>
<dbReference type="InterPro" id="IPR009057">
    <property type="entry name" value="Homeodomain-like_sf"/>
</dbReference>
<keyword evidence="5" id="KW-0804">Transcription</keyword>
<dbReference type="EMBL" id="CP048649">
    <property type="protein sequence ID" value="QIB69074.1"/>
    <property type="molecule type" value="Genomic_DNA"/>
</dbReference>
<dbReference type="GO" id="GO:0005524">
    <property type="term" value="F:ATP binding"/>
    <property type="evidence" value="ECO:0007669"/>
    <property type="project" value="UniProtKB-KW"/>
</dbReference>
<dbReference type="PROSITE" id="PS50045">
    <property type="entry name" value="SIGMA54_INTERACT_4"/>
    <property type="match status" value="1"/>
</dbReference>
<dbReference type="SUPFAM" id="SSF52540">
    <property type="entry name" value="P-loop containing nucleoside triphosphate hydrolases"/>
    <property type="match status" value="1"/>
</dbReference>
<dbReference type="FunFam" id="3.40.50.300:FF:000006">
    <property type="entry name" value="DNA-binding transcriptional regulator NtrC"/>
    <property type="match status" value="1"/>
</dbReference>
<dbReference type="PANTHER" id="PTHR32071">
    <property type="entry name" value="TRANSCRIPTIONAL REGULATORY PROTEIN"/>
    <property type="match status" value="1"/>
</dbReference>
<dbReference type="Gene3D" id="1.10.8.60">
    <property type="match status" value="1"/>
</dbReference>
<dbReference type="SUPFAM" id="SSF46689">
    <property type="entry name" value="Homeodomain-like"/>
    <property type="match status" value="1"/>
</dbReference>
<dbReference type="CDD" id="cd00009">
    <property type="entry name" value="AAA"/>
    <property type="match status" value="1"/>
</dbReference>
<dbReference type="AlphaFoldDB" id="A0A858BWG6"/>
<sequence>MDMNYDYRKIKDHTNVMITDEHGVALFYDTPDLGVLKVLNLNPNEIIGHKITSLYANIDEETSTIMTVLKTGIPIIHNTQSLISKKGKQLRSYNSTYPIMEKGKIIGAVEFSTYVYTKENSSMLEQYSKHKIFRKNNTRYTIEDLVTVNPSMLEIKAKIAKLANTNTSVLIYGKTGTGKEVVAQSIHNLSQRYSEPFISVNCGAIPSTLLESLLFGTEKGSFTGSVDAKGIFEQADGGTLFLDEINSLDYHLQVKILKAIEEKAVKRIGGSKTIPLDIRIISATNESPDKIVAEKKLRDDLYYRLGVVQLNLPDLIERKEDIPSLLEFYVSHFNSTMNMRIEGVHPEVLAYFYRYRWPGNIRELRNAIEAAFNNASGSQINLKDIPEKIRGYVPAVSFSPSEHMAKSLKGTMEEYEQRILQEELLISGYRIAETARKLGLSKQLLKYKMEKYHLR</sequence>
<dbReference type="InterPro" id="IPR058031">
    <property type="entry name" value="AAA_lid_NorR"/>
</dbReference>
<dbReference type="Pfam" id="PF00158">
    <property type="entry name" value="Sigma54_activat"/>
    <property type="match status" value="1"/>
</dbReference>
<keyword evidence="4" id="KW-0238">DNA-binding</keyword>